<dbReference type="PANTHER" id="PTHR47172">
    <property type="entry name" value="OS01G0976800 PROTEIN"/>
    <property type="match status" value="1"/>
</dbReference>
<dbReference type="AlphaFoldDB" id="A0A9Q9RQ08"/>
<dbReference type="Proteomes" id="UP000760494">
    <property type="component" value="Unassembled WGS sequence"/>
</dbReference>
<accession>A0A9Q9RQ08</accession>
<dbReference type="InterPro" id="IPR000679">
    <property type="entry name" value="Znf_GATA"/>
</dbReference>
<evidence type="ECO:0000256" key="4">
    <source>
        <dbReference type="ARBA" id="ARBA00023015"/>
    </source>
</evidence>
<organism evidence="9 10">
    <name type="scientific">Fusarium fujikuroi</name>
    <name type="common">Bakanae and foot rot disease fungus</name>
    <name type="synonym">Gibberella fujikuroi</name>
    <dbReference type="NCBI Taxonomy" id="5127"/>
    <lineage>
        <taxon>Eukaryota</taxon>
        <taxon>Fungi</taxon>
        <taxon>Dikarya</taxon>
        <taxon>Ascomycota</taxon>
        <taxon>Pezizomycotina</taxon>
        <taxon>Sordariomycetes</taxon>
        <taxon>Hypocreomycetidae</taxon>
        <taxon>Hypocreales</taxon>
        <taxon>Nectriaceae</taxon>
        <taxon>Fusarium</taxon>
        <taxon>Fusarium fujikuroi species complex</taxon>
    </lineage>
</organism>
<feature type="compositionally biased region" description="Low complexity" evidence="7">
    <location>
        <begin position="139"/>
        <end position="158"/>
    </location>
</feature>
<evidence type="ECO:0000256" key="3">
    <source>
        <dbReference type="ARBA" id="ARBA00022833"/>
    </source>
</evidence>
<dbReference type="PROSITE" id="PS50114">
    <property type="entry name" value="GATA_ZN_FINGER_2"/>
    <property type="match status" value="1"/>
</dbReference>
<feature type="compositionally biased region" description="Pro residues" evidence="7">
    <location>
        <begin position="240"/>
        <end position="251"/>
    </location>
</feature>
<evidence type="ECO:0000256" key="6">
    <source>
        <dbReference type="PROSITE-ProRule" id="PRU00094"/>
    </source>
</evidence>
<gene>
    <name evidence="9" type="ORF">C2S_1367</name>
</gene>
<evidence type="ECO:0000256" key="1">
    <source>
        <dbReference type="ARBA" id="ARBA00022723"/>
    </source>
</evidence>
<evidence type="ECO:0000256" key="5">
    <source>
        <dbReference type="ARBA" id="ARBA00023163"/>
    </source>
</evidence>
<evidence type="ECO:0000259" key="8">
    <source>
        <dbReference type="PROSITE" id="PS50114"/>
    </source>
</evidence>
<feature type="compositionally biased region" description="Polar residues" evidence="7">
    <location>
        <begin position="166"/>
        <end position="177"/>
    </location>
</feature>
<feature type="region of interest" description="Disordered" evidence="7">
    <location>
        <begin position="1"/>
        <end position="264"/>
    </location>
</feature>
<protein>
    <recommendedName>
        <fullName evidence="8">GATA-type domain-containing protein</fullName>
    </recommendedName>
</protein>
<dbReference type="GO" id="GO:0043565">
    <property type="term" value="F:sequence-specific DNA binding"/>
    <property type="evidence" value="ECO:0007669"/>
    <property type="project" value="InterPro"/>
</dbReference>
<sequence length="487" mass="54232">MEAADSGARQSRHSATNSEHQIHHLPQPDQPYSDHRHHHSYSQDILLDRSYREPPAMATATLITPAAHYPPQPQPQPQPQPPFSSYSQPSSGAASIANMISEPRKPADDQEPSNRQSLPSISEVIQGTKPGAYPVAHAPGLQSGSSLPSPFAPAPRSFPEAEKRSSPQPLHPTSSFPRQDGPAFADSPRPHFNNRPSLPPVSDRRQSPSAKADLPPHHHHHPEQKLPEPHHPLNGAYAHPPHPPPAPPPAPVAYQPGQLPPGQMPLPAYPISPRHGMPPHIPGSYDPRAPPHMDDPEYARARYEATVDRHYESWNYQDSLSRIGTSSRTIFNFAEAYSRIAQEQHGAHPIPARLPTEREVSDMLSNIELVKRSLEQVRDLVQTSIQNERAREGSKMKGPYEEEHDVNMYGDGMKPAYGMAEVKKRRGRAAPPGRCHSCNRIDTPEWRRGPDGARTLCNACGLHYAKLERKRQLEQRSIRPKDEAHRQ</sequence>
<dbReference type="CDD" id="cd00202">
    <property type="entry name" value="ZnF_GATA"/>
    <property type="match status" value="1"/>
</dbReference>
<keyword evidence="1" id="KW-0479">Metal-binding</keyword>
<evidence type="ECO:0000256" key="7">
    <source>
        <dbReference type="SAM" id="MobiDB-lite"/>
    </source>
</evidence>
<feature type="compositionally biased region" description="Pro residues" evidence="7">
    <location>
        <begin position="68"/>
        <end position="82"/>
    </location>
</feature>
<dbReference type="GO" id="GO:0008270">
    <property type="term" value="F:zinc ion binding"/>
    <property type="evidence" value="ECO:0007669"/>
    <property type="project" value="UniProtKB-KW"/>
</dbReference>
<dbReference type="SMART" id="SM00401">
    <property type="entry name" value="ZnF_GATA"/>
    <property type="match status" value="1"/>
</dbReference>
<dbReference type="PRINTS" id="PR01217">
    <property type="entry name" value="PRICHEXTENSN"/>
</dbReference>
<keyword evidence="3" id="KW-0862">Zinc</keyword>
<evidence type="ECO:0000313" key="10">
    <source>
        <dbReference type="Proteomes" id="UP000760494"/>
    </source>
</evidence>
<dbReference type="PROSITE" id="PS00344">
    <property type="entry name" value="GATA_ZN_FINGER_1"/>
    <property type="match status" value="1"/>
</dbReference>
<evidence type="ECO:0000313" key="9">
    <source>
        <dbReference type="EMBL" id="VTT71650.1"/>
    </source>
</evidence>
<dbReference type="SUPFAM" id="SSF57716">
    <property type="entry name" value="Glucocorticoid receptor-like (DNA-binding domain)"/>
    <property type="match status" value="1"/>
</dbReference>
<dbReference type="InterPro" id="IPR013088">
    <property type="entry name" value="Znf_NHR/GATA"/>
</dbReference>
<reference evidence="9" key="1">
    <citation type="submission" date="2019-05" db="EMBL/GenBank/DDBJ databases">
        <authorList>
            <person name="Piombo E."/>
        </authorList>
    </citation>
    <scope>NUCLEOTIDE SEQUENCE</scope>
    <source>
        <strain evidence="9">C2S</strain>
    </source>
</reference>
<keyword evidence="5" id="KW-0804">Transcription</keyword>
<comment type="caution">
    <text evidence="9">The sequence shown here is derived from an EMBL/GenBank/DDBJ whole genome shotgun (WGS) entry which is preliminary data.</text>
</comment>
<name>A0A9Q9RQ08_FUSFU</name>
<dbReference type="Pfam" id="PF00320">
    <property type="entry name" value="GATA"/>
    <property type="match status" value="1"/>
</dbReference>
<dbReference type="EMBL" id="CABFJX010000334">
    <property type="protein sequence ID" value="VTT71650.1"/>
    <property type="molecule type" value="Genomic_DNA"/>
</dbReference>
<dbReference type="Gene3D" id="3.30.50.10">
    <property type="entry name" value="Erythroid Transcription Factor GATA-1, subunit A"/>
    <property type="match status" value="1"/>
</dbReference>
<keyword evidence="2 6" id="KW-0863">Zinc-finger</keyword>
<feature type="domain" description="GATA-type" evidence="8">
    <location>
        <begin position="434"/>
        <end position="486"/>
    </location>
</feature>
<dbReference type="PANTHER" id="PTHR47172:SF24">
    <property type="entry name" value="GATA ZINC FINGER DOMAIN-CONTAINING PROTEIN 14-RELATED"/>
    <property type="match status" value="1"/>
</dbReference>
<dbReference type="GO" id="GO:0006355">
    <property type="term" value="P:regulation of DNA-templated transcription"/>
    <property type="evidence" value="ECO:0007669"/>
    <property type="project" value="InterPro"/>
</dbReference>
<keyword evidence="4" id="KW-0805">Transcription regulation</keyword>
<evidence type="ECO:0000256" key="2">
    <source>
        <dbReference type="ARBA" id="ARBA00022771"/>
    </source>
</evidence>
<feature type="compositionally biased region" description="Polar residues" evidence="7">
    <location>
        <begin position="113"/>
        <end position="125"/>
    </location>
</feature>
<proteinExistence type="predicted"/>